<feature type="region of interest" description="Disordered" evidence="2">
    <location>
        <begin position="15"/>
        <end position="44"/>
    </location>
</feature>
<accession>A0A9W9P0K6</accession>
<feature type="region of interest" description="Disordered" evidence="2">
    <location>
        <begin position="667"/>
        <end position="686"/>
    </location>
</feature>
<gene>
    <name evidence="4" type="ORF">N7468_005831</name>
</gene>
<dbReference type="AlphaFoldDB" id="A0A9W9P0K6"/>
<keyword evidence="5" id="KW-1185">Reference proteome</keyword>
<dbReference type="GO" id="GO:0003677">
    <property type="term" value="F:DNA binding"/>
    <property type="evidence" value="ECO:0007669"/>
    <property type="project" value="InterPro"/>
</dbReference>
<dbReference type="OrthoDB" id="5296287at2759"/>
<dbReference type="SMART" id="SM00906">
    <property type="entry name" value="Fungal_trans"/>
    <property type="match status" value="1"/>
</dbReference>
<evidence type="ECO:0000259" key="3">
    <source>
        <dbReference type="SMART" id="SM00906"/>
    </source>
</evidence>
<dbReference type="GO" id="GO:0008270">
    <property type="term" value="F:zinc ion binding"/>
    <property type="evidence" value="ECO:0007669"/>
    <property type="project" value="InterPro"/>
</dbReference>
<proteinExistence type="predicted"/>
<dbReference type="GO" id="GO:0006351">
    <property type="term" value="P:DNA-templated transcription"/>
    <property type="evidence" value="ECO:0007669"/>
    <property type="project" value="InterPro"/>
</dbReference>
<dbReference type="PANTHER" id="PTHR47654:SF5">
    <property type="entry name" value="TRANSCRIPTION FACTOR DOMAIN-CONTAINING PROTEIN"/>
    <property type="match status" value="1"/>
</dbReference>
<dbReference type="GeneID" id="83202430"/>
<evidence type="ECO:0000256" key="1">
    <source>
        <dbReference type="ARBA" id="ARBA00023242"/>
    </source>
</evidence>
<dbReference type="RefSeq" id="XP_058330867.1">
    <property type="nucleotide sequence ID" value="XM_058475127.1"/>
</dbReference>
<dbReference type="InterPro" id="IPR053230">
    <property type="entry name" value="Trans_reg_galc"/>
</dbReference>
<evidence type="ECO:0000313" key="5">
    <source>
        <dbReference type="Proteomes" id="UP001150941"/>
    </source>
</evidence>
<name>A0A9W9P0K6_9EURO</name>
<protein>
    <recommendedName>
        <fullName evidence="3">Xylanolytic transcriptional activator regulatory domain-containing protein</fullName>
    </recommendedName>
</protein>
<keyword evidence="1" id="KW-0539">Nucleus</keyword>
<evidence type="ECO:0000256" key="2">
    <source>
        <dbReference type="SAM" id="MobiDB-lite"/>
    </source>
</evidence>
<dbReference type="Pfam" id="PF04082">
    <property type="entry name" value="Fungal_trans"/>
    <property type="match status" value="1"/>
</dbReference>
<feature type="region of interest" description="Disordered" evidence="2">
    <location>
        <begin position="598"/>
        <end position="662"/>
    </location>
</feature>
<comment type="caution">
    <text evidence="4">The sequence shown here is derived from an EMBL/GenBank/DDBJ whole genome shotgun (WGS) entry which is preliminary data.</text>
</comment>
<dbReference type="CDD" id="cd12148">
    <property type="entry name" value="fungal_TF_MHR"/>
    <property type="match status" value="1"/>
</dbReference>
<organism evidence="4 5">
    <name type="scientific">Penicillium chermesinum</name>
    <dbReference type="NCBI Taxonomy" id="63820"/>
    <lineage>
        <taxon>Eukaryota</taxon>
        <taxon>Fungi</taxon>
        <taxon>Dikarya</taxon>
        <taxon>Ascomycota</taxon>
        <taxon>Pezizomycotina</taxon>
        <taxon>Eurotiomycetes</taxon>
        <taxon>Eurotiomycetidae</taxon>
        <taxon>Eurotiales</taxon>
        <taxon>Aspergillaceae</taxon>
        <taxon>Penicillium</taxon>
    </lineage>
</organism>
<dbReference type="InterPro" id="IPR007219">
    <property type="entry name" value="XnlR_reg_dom"/>
</dbReference>
<reference evidence="4" key="1">
    <citation type="submission" date="2022-11" db="EMBL/GenBank/DDBJ databases">
        <authorList>
            <person name="Petersen C."/>
        </authorList>
    </citation>
    <scope>NUCLEOTIDE SEQUENCE</scope>
    <source>
        <strain evidence="4">IBT 19713</strain>
    </source>
</reference>
<feature type="domain" description="Xylanolytic transcriptional activator regulatory" evidence="3">
    <location>
        <begin position="250"/>
        <end position="323"/>
    </location>
</feature>
<dbReference type="Proteomes" id="UP001150941">
    <property type="component" value="Unassembled WGS sequence"/>
</dbReference>
<feature type="compositionally biased region" description="Basic and acidic residues" evidence="2">
    <location>
        <begin position="670"/>
        <end position="683"/>
    </location>
</feature>
<sequence>MKTCSVTYLLELDESSTDVHRHATRRSSISSSSSSSLPSSAGSLDAIDTVDEDLDRHDQSRATGYRGKNSEVAWMQRLEAESRGFAHDDRSAANMSHHQLPQGDSIADVSYHLDDLNIDDSTVSDEFLLPEKPLADRLLQVYLDKVHPSLPVIRQDLFLEQYRQVFSSSDVNPGKRWLSLLNMVFTIGCRLDSLYRYDHVGHADETIFFHRARRLSTSDDLIYNHDDLQKVQFLTLMAFYFLTESQISRSWKMIGLAARAGIALGLNFRETHDKFDKASHEARVRLWWSIFYLEHLLSAITGRVSCLGDGSCSVSLPLPFDITANESQDNDLSWERSLSTFEVGWTEQSEQIDERPAWVKALPFSGSLYFHYLVDLAIITHKITNQVYNADLVNRGWKLIEDRINFYNRKLGQWLANLPHSLVFDGHHVDMSSSQISLALHYYSACIVINRPCLTRPETHKPTGIRFPRSRFGKDTAKECLRASLALLEFVPDQLDPDWANTVAPSWALLHFMMQATVVLLFCLSIGLASGNLGERDASENSASAAGKPESSDSVLAAAKKALRWLYVLGETEESSRRGFQFCHRCFRRIAEKRGLDTSGLPYQERPSSEQNEGRYRPHLVKAPESGKAVPRAQQPHSGRETYANESQSNLQDPNAGHLERVGDSSFEGVQERHTSPTGEHDSVSLFDPDFYMADFISWPEESDIEGLLLSMMNSNP</sequence>
<evidence type="ECO:0000313" key="4">
    <source>
        <dbReference type="EMBL" id="KAJ5232875.1"/>
    </source>
</evidence>
<dbReference type="PANTHER" id="PTHR47654">
    <property type="entry name" value="ZN(II)2CYS6 TRANSCRIPTION FACTOR (EUROFUNG)-RELATED"/>
    <property type="match status" value="1"/>
</dbReference>
<dbReference type="EMBL" id="JAPQKS010000004">
    <property type="protein sequence ID" value="KAJ5232875.1"/>
    <property type="molecule type" value="Genomic_DNA"/>
</dbReference>
<feature type="compositionally biased region" description="Polar residues" evidence="2">
    <location>
        <begin position="644"/>
        <end position="653"/>
    </location>
</feature>
<feature type="compositionally biased region" description="Low complexity" evidence="2">
    <location>
        <begin position="27"/>
        <end position="43"/>
    </location>
</feature>
<reference evidence="4" key="2">
    <citation type="journal article" date="2023" name="IMA Fungus">
        <title>Comparative genomic study of the Penicillium genus elucidates a diverse pangenome and 15 lateral gene transfer events.</title>
        <authorList>
            <person name="Petersen C."/>
            <person name="Sorensen T."/>
            <person name="Nielsen M.R."/>
            <person name="Sondergaard T.E."/>
            <person name="Sorensen J.L."/>
            <person name="Fitzpatrick D.A."/>
            <person name="Frisvad J.C."/>
            <person name="Nielsen K.L."/>
        </authorList>
    </citation>
    <scope>NUCLEOTIDE SEQUENCE</scope>
    <source>
        <strain evidence="4">IBT 19713</strain>
    </source>
</reference>